<dbReference type="PANTHER" id="PTHR24559:SF444">
    <property type="entry name" value="REVERSE TRANSCRIPTASE DOMAIN-CONTAINING PROTEIN"/>
    <property type="match status" value="1"/>
</dbReference>
<dbReference type="InterPro" id="IPR043502">
    <property type="entry name" value="DNA/RNA_pol_sf"/>
</dbReference>
<dbReference type="InterPro" id="IPR053134">
    <property type="entry name" value="RNA-dir_DNA_polymerase"/>
</dbReference>
<feature type="domain" description="Reverse transcriptase" evidence="1">
    <location>
        <begin position="2"/>
        <end position="141"/>
    </location>
</feature>
<reference evidence="2" key="2">
    <citation type="journal article" date="2024" name="Plant">
        <title>Genomic evolution and insights into agronomic trait innovations of Sesamum species.</title>
        <authorList>
            <person name="Miao H."/>
            <person name="Wang L."/>
            <person name="Qu L."/>
            <person name="Liu H."/>
            <person name="Sun Y."/>
            <person name="Le M."/>
            <person name="Wang Q."/>
            <person name="Wei S."/>
            <person name="Zheng Y."/>
            <person name="Lin W."/>
            <person name="Duan Y."/>
            <person name="Cao H."/>
            <person name="Xiong S."/>
            <person name="Wang X."/>
            <person name="Wei L."/>
            <person name="Li C."/>
            <person name="Ma Q."/>
            <person name="Ju M."/>
            <person name="Zhao R."/>
            <person name="Li G."/>
            <person name="Mu C."/>
            <person name="Tian Q."/>
            <person name="Mei H."/>
            <person name="Zhang T."/>
            <person name="Gao T."/>
            <person name="Zhang H."/>
        </authorList>
    </citation>
    <scope>NUCLEOTIDE SEQUENCE</scope>
    <source>
        <strain evidence="2">G02</strain>
    </source>
</reference>
<dbReference type="Gene3D" id="3.10.10.10">
    <property type="entry name" value="HIV Type 1 Reverse Transcriptase, subunit A, domain 1"/>
    <property type="match status" value="1"/>
</dbReference>
<comment type="caution">
    <text evidence="2">The sequence shown here is derived from an EMBL/GenBank/DDBJ whole genome shotgun (WGS) entry which is preliminary data.</text>
</comment>
<sequence length="147" mass="16954">MCIDFTDLNKACPKDSYPLPRIDALIDSTSGCELMSFLDAFQGYNQIRLAHDDQEKTSFVTDQGIFCYNVMPFGLKNAGATYQRLVNNMFREQIGRNMEVYIDDMMVKSQKKENHKQDLQECFGILQHFGMKLNPTKCTFRRARGNS</sequence>
<dbReference type="SUPFAM" id="SSF56672">
    <property type="entry name" value="DNA/RNA polymerases"/>
    <property type="match status" value="1"/>
</dbReference>
<dbReference type="EMBL" id="JACGWJ010000028">
    <property type="protein sequence ID" value="KAL0307128.1"/>
    <property type="molecule type" value="Genomic_DNA"/>
</dbReference>
<dbReference type="Gene3D" id="3.30.70.270">
    <property type="match status" value="1"/>
</dbReference>
<dbReference type="InterPro" id="IPR043128">
    <property type="entry name" value="Rev_trsase/Diguanyl_cyclase"/>
</dbReference>
<evidence type="ECO:0000259" key="1">
    <source>
        <dbReference type="Pfam" id="PF00078"/>
    </source>
</evidence>
<proteinExistence type="predicted"/>
<accession>A0AAW2KL00</accession>
<dbReference type="Pfam" id="PF00078">
    <property type="entry name" value="RVT_1"/>
    <property type="match status" value="1"/>
</dbReference>
<dbReference type="CDD" id="cd01647">
    <property type="entry name" value="RT_LTR"/>
    <property type="match status" value="1"/>
</dbReference>
<organism evidence="2">
    <name type="scientific">Sesamum radiatum</name>
    <name type="common">Black benniseed</name>
    <dbReference type="NCBI Taxonomy" id="300843"/>
    <lineage>
        <taxon>Eukaryota</taxon>
        <taxon>Viridiplantae</taxon>
        <taxon>Streptophyta</taxon>
        <taxon>Embryophyta</taxon>
        <taxon>Tracheophyta</taxon>
        <taxon>Spermatophyta</taxon>
        <taxon>Magnoliopsida</taxon>
        <taxon>eudicotyledons</taxon>
        <taxon>Gunneridae</taxon>
        <taxon>Pentapetalae</taxon>
        <taxon>asterids</taxon>
        <taxon>lamiids</taxon>
        <taxon>Lamiales</taxon>
        <taxon>Pedaliaceae</taxon>
        <taxon>Sesamum</taxon>
    </lineage>
</organism>
<gene>
    <name evidence="2" type="ORF">Sradi_6130100</name>
</gene>
<protein>
    <submittedName>
        <fullName evidence="2">Retrovirus-related Pol polyprotein from transposon gypsy</fullName>
    </submittedName>
</protein>
<dbReference type="InterPro" id="IPR000477">
    <property type="entry name" value="RT_dom"/>
</dbReference>
<name>A0AAW2KL00_SESRA</name>
<dbReference type="PANTHER" id="PTHR24559">
    <property type="entry name" value="TRANSPOSON TY3-I GAG-POL POLYPROTEIN"/>
    <property type="match status" value="1"/>
</dbReference>
<reference evidence="2" key="1">
    <citation type="submission" date="2020-06" db="EMBL/GenBank/DDBJ databases">
        <authorList>
            <person name="Li T."/>
            <person name="Hu X."/>
            <person name="Zhang T."/>
            <person name="Song X."/>
            <person name="Zhang H."/>
            <person name="Dai N."/>
            <person name="Sheng W."/>
            <person name="Hou X."/>
            <person name="Wei L."/>
        </authorList>
    </citation>
    <scope>NUCLEOTIDE SEQUENCE</scope>
    <source>
        <strain evidence="2">G02</strain>
        <tissue evidence="2">Leaf</tissue>
    </source>
</reference>
<dbReference type="AlphaFoldDB" id="A0AAW2KL00"/>
<evidence type="ECO:0000313" key="2">
    <source>
        <dbReference type="EMBL" id="KAL0307128.1"/>
    </source>
</evidence>